<sequence>MKVLELRTSLFEFDPAALGQSYRVVVGPHYLDAWQALQGLVRKPHPGLPTIGLEEMLATLSGGPVKVNLFPQKEGGVSAILLLKPLPVDTINEALRLWAMNVMQFYKQELLEFEGKLVVTDLVPMDTTRLVASGDVSSLAYTVIPWLVGQALIAKPMQAAKPLKLYQAADGCVLAWDDPVVSESDVRYASALHAIEPALVLIYGQSKPYLQLRVKLTQVMPNLKGQKKHAWVKTGDLIVKAKIRSKPDGHGGWETFYEHPIEKLLTFMGVPSFPPIIEGDIPVDSDVRPIYAIPPSNPLIASGTGPLFLDQAGFHLLACLPRTKPLLVRKSVAVLREEKTNATGEVIDLNVMVLAAHADVMLRLHGASSNLARDSKFFKKVAPPRVTLSRLDVPDAQRMLEGQHDLNSLNEWLLNHVVPASRVLAQNGAKVMIVETSASAASREAGLDPKHVIRRVLAKHGIATQFIMHVDPDAQVKKRKPKEDDRDFKAINSIIEAIRLSGQHPAPTPKVKSMPANTTVVSVLLDRLQDKGWAKFLPVITRTTLGGHTPEIFWFESGAESAGKWFSYSAGLTAIHATDTLLTPDQLKTLITQALLDCKINPADSLIVCLDADLRTFYAGLKDSPGEGLPTVPDDAAVVRIRADHQVAQISGSHTLSPQAAHYIGTKVGAFQSCESPSVFYFVSPSKQFGSVRSQRDNTRYDVRERDLRDPWQQLGVTEIAIIQPGAFDGAAAVAEQVALLCRNPPLWDGHLRLPGPMHLGKQVAADHPVMEARRKTEANRSAG</sequence>
<dbReference type="InterPro" id="IPR024996">
    <property type="entry name" value="RNaseH_pPIWI_RE"/>
</dbReference>
<keyword evidence="4" id="KW-1185">Reference proteome</keyword>
<evidence type="ECO:0000259" key="2">
    <source>
        <dbReference type="Pfam" id="PF18157"/>
    </source>
</evidence>
<evidence type="ECO:0000313" key="3">
    <source>
        <dbReference type="EMBL" id="MCW6056263.1"/>
    </source>
</evidence>
<feature type="domain" description="Prokaryotic pPIWI-RE MID" evidence="2">
    <location>
        <begin position="429"/>
        <end position="507"/>
    </location>
</feature>
<dbReference type="InterPro" id="IPR040496">
    <property type="entry name" value="MID_pPIWI_RE"/>
</dbReference>
<name>A0ABT3LJJ6_9PSED</name>
<evidence type="ECO:0000259" key="1">
    <source>
        <dbReference type="Pfam" id="PF13032"/>
    </source>
</evidence>
<dbReference type="Pfam" id="PF18157">
    <property type="entry name" value="MID_pPIWI_RE"/>
    <property type="match status" value="1"/>
</dbReference>
<comment type="caution">
    <text evidence="3">The sequence shown here is derived from an EMBL/GenBank/DDBJ whole genome shotgun (WGS) entry which is preliminary data.</text>
</comment>
<evidence type="ECO:0000313" key="4">
    <source>
        <dbReference type="Proteomes" id="UP001142690"/>
    </source>
</evidence>
<accession>A0ABT3LJJ6</accession>
<protein>
    <submittedName>
        <fullName evidence="3">RNaseH domain-containing protein</fullName>
    </submittedName>
</protein>
<gene>
    <name evidence="3" type="ORF">K7K06_11420</name>
</gene>
<reference evidence="3" key="1">
    <citation type="submission" date="2021-08" db="EMBL/GenBank/DDBJ databases">
        <title>Characterization of Pseudomonas fragariae.</title>
        <authorList>
            <person name="Carvalho R."/>
            <person name="Marin M."/>
        </authorList>
    </citation>
    <scope>NUCLEOTIDE SEQUENCE</scope>
    <source>
        <strain evidence="3">17</strain>
    </source>
</reference>
<proteinExistence type="predicted"/>
<dbReference type="EMBL" id="JAINZM010000011">
    <property type="protein sequence ID" value="MCW6056263.1"/>
    <property type="molecule type" value="Genomic_DNA"/>
</dbReference>
<feature type="domain" description="pPIWI-RE RNaseH" evidence="1">
    <location>
        <begin position="529"/>
        <end position="769"/>
    </location>
</feature>
<organism evidence="3 4">
    <name type="scientific">Pseudomonas fragariae</name>
    <name type="common">ex Marin et al. 2024</name>
    <dbReference type="NCBI Taxonomy" id="3080056"/>
    <lineage>
        <taxon>Bacteria</taxon>
        <taxon>Pseudomonadati</taxon>
        <taxon>Pseudomonadota</taxon>
        <taxon>Gammaproteobacteria</taxon>
        <taxon>Pseudomonadales</taxon>
        <taxon>Pseudomonadaceae</taxon>
        <taxon>Pseudomonas</taxon>
    </lineage>
</organism>
<dbReference type="Pfam" id="PF13032">
    <property type="entry name" value="RNaseH_pPIWI_RE"/>
    <property type="match status" value="1"/>
</dbReference>
<dbReference type="Proteomes" id="UP001142690">
    <property type="component" value="Unassembled WGS sequence"/>
</dbReference>